<feature type="transmembrane region" description="Helical" evidence="8">
    <location>
        <begin position="214"/>
        <end position="238"/>
    </location>
</feature>
<evidence type="ECO:0000256" key="6">
    <source>
        <dbReference type="ARBA" id="ARBA00022989"/>
    </source>
</evidence>
<evidence type="ECO:0000256" key="2">
    <source>
        <dbReference type="ARBA" id="ARBA00007651"/>
    </source>
</evidence>
<feature type="domain" description="Casparian strip membrane protein" evidence="10">
    <location>
        <begin position="97"/>
        <end position="231"/>
    </location>
</feature>
<comment type="caution">
    <text evidence="8">Lacks conserved residue(s) required for the propagation of feature annotation.</text>
</comment>
<keyword evidence="6 8" id="KW-1133">Transmembrane helix</keyword>
<comment type="similarity">
    <text evidence="2 8">Belongs to the Casparian strip membrane proteins (CASP) family.</text>
</comment>
<evidence type="ECO:0000256" key="5">
    <source>
        <dbReference type="ARBA" id="ARBA00022692"/>
    </source>
</evidence>
<comment type="caution">
    <text evidence="11">The sequence shown here is derived from an EMBL/GenBank/DDBJ whole genome shotgun (WGS) entry which is preliminary data.</text>
</comment>
<dbReference type="PANTHER" id="PTHR33573">
    <property type="entry name" value="CASP-LIKE PROTEIN 4A4"/>
    <property type="match status" value="1"/>
</dbReference>
<dbReference type="Proteomes" id="UP000241394">
    <property type="component" value="Chromosome LG5"/>
</dbReference>
<evidence type="ECO:0000313" key="11">
    <source>
        <dbReference type="EMBL" id="PSS30389.1"/>
    </source>
</evidence>
<dbReference type="Gramene" id="PSS30389">
    <property type="protein sequence ID" value="PSS30389"/>
    <property type="gene ID" value="CEY00_Acc05679"/>
</dbReference>
<evidence type="ECO:0000256" key="9">
    <source>
        <dbReference type="SAM" id="MobiDB-lite"/>
    </source>
</evidence>
<keyword evidence="7 8" id="KW-0472">Membrane</keyword>
<keyword evidence="12" id="KW-1185">Reference proteome</keyword>
<feature type="region of interest" description="Disordered" evidence="9">
    <location>
        <begin position="1"/>
        <end position="57"/>
    </location>
</feature>
<reference evidence="11 12" key="1">
    <citation type="submission" date="2017-07" db="EMBL/GenBank/DDBJ databases">
        <title>An improved, manually edited Actinidia chinensis var. chinensis (kiwifruit) genome highlights the challenges associated with draft genomes and gene prediction in plants.</title>
        <authorList>
            <person name="Pilkington S."/>
            <person name="Crowhurst R."/>
            <person name="Hilario E."/>
            <person name="Nardozza S."/>
            <person name="Fraser L."/>
            <person name="Peng Y."/>
            <person name="Gunaseelan K."/>
            <person name="Simpson R."/>
            <person name="Tahir J."/>
            <person name="Deroles S."/>
            <person name="Templeton K."/>
            <person name="Luo Z."/>
            <person name="Davy M."/>
            <person name="Cheng C."/>
            <person name="Mcneilage M."/>
            <person name="Scaglione D."/>
            <person name="Liu Y."/>
            <person name="Zhang Q."/>
            <person name="Datson P."/>
            <person name="De Silva N."/>
            <person name="Gardiner S."/>
            <person name="Bassett H."/>
            <person name="Chagne D."/>
            <person name="Mccallum J."/>
            <person name="Dzierzon H."/>
            <person name="Deng C."/>
            <person name="Wang Y.-Y."/>
            <person name="Barron N."/>
            <person name="Manako K."/>
            <person name="Bowen J."/>
            <person name="Foster T."/>
            <person name="Erridge Z."/>
            <person name="Tiffin H."/>
            <person name="Waite C."/>
            <person name="Davies K."/>
            <person name="Grierson E."/>
            <person name="Laing W."/>
            <person name="Kirk R."/>
            <person name="Chen X."/>
            <person name="Wood M."/>
            <person name="Montefiori M."/>
            <person name="Brummell D."/>
            <person name="Schwinn K."/>
            <person name="Catanach A."/>
            <person name="Fullerton C."/>
            <person name="Li D."/>
            <person name="Meiyalaghan S."/>
            <person name="Nieuwenhuizen N."/>
            <person name="Read N."/>
            <person name="Prakash R."/>
            <person name="Hunter D."/>
            <person name="Zhang H."/>
            <person name="Mckenzie M."/>
            <person name="Knabel M."/>
            <person name="Harris A."/>
            <person name="Allan A."/>
            <person name="Chen A."/>
            <person name="Janssen B."/>
            <person name="Plunkett B."/>
            <person name="Dwamena C."/>
            <person name="Voogd C."/>
            <person name="Leif D."/>
            <person name="Lafferty D."/>
            <person name="Souleyre E."/>
            <person name="Varkonyi-Gasic E."/>
            <person name="Gambi F."/>
            <person name="Hanley J."/>
            <person name="Yao J.-L."/>
            <person name="Cheung J."/>
            <person name="David K."/>
            <person name="Warren B."/>
            <person name="Marsh K."/>
            <person name="Snowden K."/>
            <person name="Lin-Wang K."/>
            <person name="Brian L."/>
            <person name="Martinez-Sanchez M."/>
            <person name="Wang M."/>
            <person name="Ileperuma N."/>
            <person name="Macnee N."/>
            <person name="Campin R."/>
            <person name="Mcatee P."/>
            <person name="Drummond R."/>
            <person name="Espley R."/>
            <person name="Ireland H."/>
            <person name="Wu R."/>
            <person name="Atkinson R."/>
            <person name="Karunairetnam S."/>
            <person name="Bulley S."/>
            <person name="Chunkath S."/>
            <person name="Hanley Z."/>
            <person name="Storey R."/>
            <person name="Thrimawithana A."/>
            <person name="Thomson S."/>
            <person name="David C."/>
            <person name="Testolin R."/>
        </authorList>
    </citation>
    <scope>NUCLEOTIDE SEQUENCE [LARGE SCALE GENOMIC DNA]</scope>
    <source>
        <strain evidence="12">cv. Red5</strain>
        <tissue evidence="11">Young leaf</tissue>
    </source>
</reference>
<reference evidence="12" key="2">
    <citation type="journal article" date="2018" name="BMC Genomics">
        <title>A manually annotated Actinidia chinensis var. chinensis (kiwifruit) genome highlights the challenges associated with draft genomes and gene prediction in plants.</title>
        <authorList>
            <person name="Pilkington S.M."/>
            <person name="Crowhurst R."/>
            <person name="Hilario E."/>
            <person name="Nardozza S."/>
            <person name="Fraser L."/>
            <person name="Peng Y."/>
            <person name="Gunaseelan K."/>
            <person name="Simpson R."/>
            <person name="Tahir J."/>
            <person name="Deroles S.C."/>
            <person name="Templeton K."/>
            <person name="Luo Z."/>
            <person name="Davy M."/>
            <person name="Cheng C."/>
            <person name="McNeilage M."/>
            <person name="Scaglione D."/>
            <person name="Liu Y."/>
            <person name="Zhang Q."/>
            <person name="Datson P."/>
            <person name="De Silva N."/>
            <person name="Gardiner S.E."/>
            <person name="Bassett H."/>
            <person name="Chagne D."/>
            <person name="McCallum J."/>
            <person name="Dzierzon H."/>
            <person name="Deng C."/>
            <person name="Wang Y.Y."/>
            <person name="Barron L."/>
            <person name="Manako K."/>
            <person name="Bowen J."/>
            <person name="Foster T.M."/>
            <person name="Erridge Z.A."/>
            <person name="Tiffin H."/>
            <person name="Waite C.N."/>
            <person name="Davies K.M."/>
            <person name="Grierson E.P."/>
            <person name="Laing W.A."/>
            <person name="Kirk R."/>
            <person name="Chen X."/>
            <person name="Wood M."/>
            <person name="Montefiori M."/>
            <person name="Brummell D.A."/>
            <person name="Schwinn K.E."/>
            <person name="Catanach A."/>
            <person name="Fullerton C."/>
            <person name="Li D."/>
            <person name="Meiyalaghan S."/>
            <person name="Nieuwenhuizen N."/>
            <person name="Read N."/>
            <person name="Prakash R."/>
            <person name="Hunter D."/>
            <person name="Zhang H."/>
            <person name="McKenzie M."/>
            <person name="Knabel M."/>
            <person name="Harris A."/>
            <person name="Allan A.C."/>
            <person name="Gleave A."/>
            <person name="Chen A."/>
            <person name="Janssen B.J."/>
            <person name="Plunkett B."/>
            <person name="Ampomah-Dwamena C."/>
            <person name="Voogd C."/>
            <person name="Leif D."/>
            <person name="Lafferty D."/>
            <person name="Souleyre E.J.F."/>
            <person name="Varkonyi-Gasic E."/>
            <person name="Gambi F."/>
            <person name="Hanley J."/>
            <person name="Yao J.L."/>
            <person name="Cheung J."/>
            <person name="David K.M."/>
            <person name="Warren B."/>
            <person name="Marsh K."/>
            <person name="Snowden K.C."/>
            <person name="Lin-Wang K."/>
            <person name="Brian L."/>
            <person name="Martinez-Sanchez M."/>
            <person name="Wang M."/>
            <person name="Ileperuma N."/>
            <person name="Macnee N."/>
            <person name="Campin R."/>
            <person name="McAtee P."/>
            <person name="Drummond R.S.M."/>
            <person name="Espley R.V."/>
            <person name="Ireland H.S."/>
            <person name="Wu R."/>
            <person name="Atkinson R.G."/>
            <person name="Karunairetnam S."/>
            <person name="Bulley S."/>
            <person name="Chunkath S."/>
            <person name="Hanley Z."/>
            <person name="Storey R."/>
            <person name="Thrimawithana A.H."/>
            <person name="Thomson S."/>
            <person name="David C."/>
            <person name="Testolin R."/>
            <person name="Huang H."/>
            <person name="Hellens R.P."/>
            <person name="Schaffer R.J."/>
        </authorList>
    </citation>
    <scope>NUCLEOTIDE SEQUENCE [LARGE SCALE GENOMIC DNA]</scope>
    <source>
        <strain evidence="12">cv. Red5</strain>
    </source>
</reference>
<gene>
    <name evidence="11" type="ORF">CEY00_Acc05679</name>
</gene>
<proteinExistence type="inferred from homology"/>
<dbReference type="AlphaFoldDB" id="A0A2R6RK36"/>
<feature type="transmembrane region" description="Helical" evidence="8">
    <location>
        <begin position="103"/>
        <end position="121"/>
    </location>
</feature>
<accession>A0A2R6RK36</accession>
<sequence>MENEEAKTIANNSIAQPFTDSSLTRSNSPPRDAKSSSPSSLSSDLSHGSSPREEKPPVPVVKRYVPVVVTKVDPEGGGRWRVRQSLSFLRRVKRESMVKKAALGFRVFGVVFCLISFSLMAADRYKGWALDSFDRYKEFRYCLSVNVIGFVYNLAQALDLAHHLLTGKYFSQHPLRYYFDFAMDQILTYLLMSASSSAATRVEDWESNWGNDKFTVMASASVGLSFTAFVAFAASSLISGTATEILMSAYGEMHGSCGSSLSVLLYYHTAVMIAS</sequence>
<protein>
    <recommendedName>
        <fullName evidence="8">CASP-like protein</fullName>
    </recommendedName>
</protein>
<comment type="subcellular location">
    <subcellularLocation>
        <location evidence="1 8">Cell membrane</location>
        <topology evidence="1 8">Multi-pass membrane protein</topology>
    </subcellularLocation>
</comment>
<organism evidence="11 12">
    <name type="scientific">Actinidia chinensis var. chinensis</name>
    <name type="common">Chinese soft-hair kiwi</name>
    <dbReference type="NCBI Taxonomy" id="1590841"/>
    <lineage>
        <taxon>Eukaryota</taxon>
        <taxon>Viridiplantae</taxon>
        <taxon>Streptophyta</taxon>
        <taxon>Embryophyta</taxon>
        <taxon>Tracheophyta</taxon>
        <taxon>Spermatophyta</taxon>
        <taxon>Magnoliopsida</taxon>
        <taxon>eudicotyledons</taxon>
        <taxon>Gunneridae</taxon>
        <taxon>Pentapetalae</taxon>
        <taxon>asterids</taxon>
        <taxon>Ericales</taxon>
        <taxon>Actinidiaceae</taxon>
        <taxon>Actinidia</taxon>
    </lineage>
</organism>
<evidence type="ECO:0000256" key="4">
    <source>
        <dbReference type="ARBA" id="ARBA00022475"/>
    </source>
</evidence>
<dbReference type="Pfam" id="PF04535">
    <property type="entry name" value="CASP_dom"/>
    <property type="match status" value="1"/>
</dbReference>
<dbReference type="InParanoid" id="A0A2R6RK36"/>
<dbReference type="STRING" id="1590841.A0A2R6RK36"/>
<evidence type="ECO:0000256" key="3">
    <source>
        <dbReference type="ARBA" id="ARBA00011489"/>
    </source>
</evidence>
<name>A0A2R6RK36_ACTCC</name>
<feature type="compositionally biased region" description="Low complexity" evidence="9">
    <location>
        <begin position="35"/>
        <end position="49"/>
    </location>
</feature>
<dbReference type="OMA" id="EEDHTEM"/>
<keyword evidence="4 8" id="KW-1003">Cell membrane</keyword>
<evidence type="ECO:0000256" key="7">
    <source>
        <dbReference type="ARBA" id="ARBA00023136"/>
    </source>
</evidence>
<dbReference type="OrthoDB" id="672180at2759"/>
<dbReference type="PANTHER" id="PTHR33573:SF38">
    <property type="entry name" value="CASP-LIKE PROTEIN 4A1"/>
    <property type="match status" value="1"/>
</dbReference>
<evidence type="ECO:0000256" key="8">
    <source>
        <dbReference type="RuleBase" id="RU361233"/>
    </source>
</evidence>
<comment type="subunit">
    <text evidence="3 8">Homodimer and heterodimers.</text>
</comment>
<dbReference type="InterPro" id="IPR006702">
    <property type="entry name" value="CASP_dom"/>
</dbReference>
<dbReference type="EMBL" id="NKQK01000005">
    <property type="protein sequence ID" value="PSS30389.1"/>
    <property type="molecule type" value="Genomic_DNA"/>
</dbReference>
<keyword evidence="5 8" id="KW-0812">Transmembrane</keyword>
<evidence type="ECO:0000256" key="1">
    <source>
        <dbReference type="ARBA" id="ARBA00004651"/>
    </source>
</evidence>
<dbReference type="GO" id="GO:0005886">
    <property type="term" value="C:plasma membrane"/>
    <property type="evidence" value="ECO:0007669"/>
    <property type="project" value="UniProtKB-SubCell"/>
</dbReference>
<feature type="compositionally biased region" description="Polar residues" evidence="9">
    <location>
        <begin position="9"/>
        <end position="27"/>
    </location>
</feature>
<evidence type="ECO:0000313" key="12">
    <source>
        <dbReference type="Proteomes" id="UP000241394"/>
    </source>
</evidence>
<evidence type="ECO:0000259" key="10">
    <source>
        <dbReference type="Pfam" id="PF04535"/>
    </source>
</evidence>